<dbReference type="InterPro" id="IPR007991">
    <property type="entry name" value="RNA_pol_I_trans_ini_fac_RRN3"/>
</dbReference>
<proteinExistence type="inferred from homology"/>
<protein>
    <recommendedName>
        <fullName evidence="5">RNA polymerase I-specific transcription initiation factor RRN3</fullName>
    </recommendedName>
</protein>
<dbReference type="PANTHER" id="PTHR12790:SF0">
    <property type="entry name" value="RNA POLYMERASE I-SPECIFIC TRANSCRIPTION INITIATION FACTOR RRN3-RELATED"/>
    <property type="match status" value="1"/>
</dbReference>
<feature type="region of interest" description="Disordered" evidence="2">
    <location>
        <begin position="615"/>
        <end position="749"/>
    </location>
</feature>
<evidence type="ECO:0000313" key="4">
    <source>
        <dbReference type="Proteomes" id="UP001491310"/>
    </source>
</evidence>
<comment type="caution">
    <text evidence="3">The sequence shown here is derived from an EMBL/GenBank/DDBJ whole genome shotgun (WGS) entry which is preliminary data.</text>
</comment>
<name>A0ABR2YBT5_9CHLO</name>
<accession>A0ABR2YBT5</accession>
<feature type="compositionally biased region" description="Low complexity" evidence="2">
    <location>
        <begin position="615"/>
        <end position="626"/>
    </location>
</feature>
<evidence type="ECO:0000313" key="3">
    <source>
        <dbReference type="EMBL" id="KAK9901703.1"/>
    </source>
</evidence>
<evidence type="ECO:0008006" key="5">
    <source>
        <dbReference type="Google" id="ProtNLM"/>
    </source>
</evidence>
<evidence type="ECO:0000256" key="2">
    <source>
        <dbReference type="SAM" id="MobiDB-lite"/>
    </source>
</evidence>
<dbReference type="PANTHER" id="PTHR12790">
    <property type="entry name" value="TRANSCRIPTION INITIATION FACTOR IA RRN3"/>
    <property type="match status" value="1"/>
</dbReference>
<feature type="compositionally biased region" description="Acidic residues" evidence="2">
    <location>
        <begin position="627"/>
        <end position="671"/>
    </location>
</feature>
<reference evidence="3 4" key="1">
    <citation type="journal article" date="2024" name="Nat. Commun.">
        <title>Phylogenomics reveals the evolutionary origins of lichenization in chlorophyte algae.</title>
        <authorList>
            <person name="Puginier C."/>
            <person name="Libourel C."/>
            <person name="Otte J."/>
            <person name="Skaloud P."/>
            <person name="Haon M."/>
            <person name="Grisel S."/>
            <person name="Petersen M."/>
            <person name="Berrin J.G."/>
            <person name="Delaux P.M."/>
            <person name="Dal Grande F."/>
            <person name="Keller J."/>
        </authorList>
    </citation>
    <scope>NUCLEOTIDE SEQUENCE [LARGE SCALE GENOMIC DNA]</scope>
    <source>
        <strain evidence="3 4">SAG 216-7</strain>
    </source>
</reference>
<organism evidence="3 4">
    <name type="scientific">Coccomyxa subellipsoidea</name>
    <dbReference type="NCBI Taxonomy" id="248742"/>
    <lineage>
        <taxon>Eukaryota</taxon>
        <taxon>Viridiplantae</taxon>
        <taxon>Chlorophyta</taxon>
        <taxon>core chlorophytes</taxon>
        <taxon>Trebouxiophyceae</taxon>
        <taxon>Trebouxiophyceae incertae sedis</taxon>
        <taxon>Coccomyxaceae</taxon>
        <taxon>Coccomyxa</taxon>
    </lineage>
</organism>
<evidence type="ECO:0000256" key="1">
    <source>
        <dbReference type="ARBA" id="ARBA00010098"/>
    </source>
</evidence>
<gene>
    <name evidence="3" type="ORF">WJX75_009400</name>
</gene>
<feature type="compositionally biased region" description="Gly residues" evidence="2">
    <location>
        <begin position="293"/>
        <end position="305"/>
    </location>
</feature>
<feature type="region of interest" description="Disordered" evidence="2">
    <location>
        <begin position="293"/>
        <end position="317"/>
    </location>
</feature>
<dbReference type="Proteomes" id="UP001491310">
    <property type="component" value="Unassembled WGS sequence"/>
</dbReference>
<keyword evidence="4" id="KW-1185">Reference proteome</keyword>
<dbReference type="EMBL" id="JALJOT010000017">
    <property type="protein sequence ID" value="KAK9901703.1"/>
    <property type="molecule type" value="Genomic_DNA"/>
</dbReference>
<dbReference type="Pfam" id="PF05327">
    <property type="entry name" value="RRN3"/>
    <property type="match status" value="1"/>
</dbReference>
<comment type="similarity">
    <text evidence="1">Belongs to the RRN3 family.</text>
</comment>
<sequence length="772" mass="83281">MAAHDTPLLEDADAGDLDELLRLHVKEAVRSKSHKSGLRPASYKNLVEQIQRIKEKALGSKDEEQVEYLTTVLDALTTCVSSLHEREHESLLNEVFDISIWQATPDLRAALLRLVTHLVVANSSLVPLCLRVLAMGLQPPPTPPVQLAPGETVASSEQWEPSPEIVEIQGQVIAALEKVLTLVPTAPSRLVSLISGAIPYRLRDRETQCIYLRGALALAEAPAAAAVREGILAAAAEHLLSLDVEIRWQDIAAAEADANDEEEGESEPEEDIFELEGQTENLHLSDSAERLQGRGGWEGATGGGKAAASPSGRQPTTESAEKLDALMGLVFEHLGRRCEAGQLAAAWATTLHTFQRTILHTHRSKFTQYLLWYLCEKDPKHCSVSLVQLLLGQLTSPNVAPITRSAAAAYMASFLARAALVPENVLIEALQALAGWCLAYCQEQDAKDARAALAVAPLSTRLDMDAGPTRGIQHQVFYAACQGLLYVLCYRLEQLMDLTAPALGSSPADSSNCDSSAAPVIKQLFTEVMPKLLHHRLAPLAVCLPTVVAEFTRLAQRLDLMDCAALLPGRSEAAREQRPLEMFFPFDPFLLRHSARHLDLGRTYVHWKAGHPLAAPGPADGDASDMSSDEEVDAVSESSDDDDDDGESSSSGDDAESSTDTDSSDEEDEDVPGAQRHRQPLAPTASNAAALWPHAPIGMRPISAGASRKRPASSTPGSDQGYLHGASFDTNGGMSPLEGSSPGAHPMSWMQSFEGSRLMNRHLQPLVVHTAE</sequence>